<sequence>MLFHEIIFGIHIYLVTLLILVAIIGDYVVQYSKLHIYKAFFDNITHAIIGGLSWLIVCLYFKNRYPLHTLFEIALCTITASFIDLDHFIAARSFNLKDATNLQNRPLLHCSSLLLLLTLSVILIAYFVQIRWLLRLGLIIFIAFTSHHTRDATRRGFWIYPWGSTTPISYVLYIILTILIPYFVCLVMHYIDITERQNEYIRIV</sequence>
<feature type="transmembrane region" description="Helical" evidence="6">
    <location>
        <begin position="40"/>
        <end position="61"/>
    </location>
</feature>
<dbReference type="EMBL" id="VTPC01008294">
    <property type="protein sequence ID" value="KAF2892997.1"/>
    <property type="molecule type" value="Genomic_DNA"/>
</dbReference>
<dbReference type="AlphaFoldDB" id="A0A8K0CX77"/>
<keyword evidence="5 6" id="KW-0472">Membrane</keyword>
<feature type="transmembrane region" description="Helical" evidence="6">
    <location>
        <begin position="6"/>
        <end position="28"/>
    </location>
</feature>
<accession>A0A8K0CX77</accession>
<evidence type="ECO:0000313" key="8">
    <source>
        <dbReference type="Proteomes" id="UP000801492"/>
    </source>
</evidence>
<evidence type="ECO:0000256" key="1">
    <source>
        <dbReference type="ARBA" id="ARBA00004141"/>
    </source>
</evidence>
<dbReference type="GO" id="GO:0016020">
    <property type="term" value="C:membrane"/>
    <property type="evidence" value="ECO:0007669"/>
    <property type="project" value="UniProtKB-SubCell"/>
</dbReference>
<feature type="transmembrane region" description="Helical" evidence="6">
    <location>
        <begin position="132"/>
        <end position="149"/>
    </location>
</feature>
<gene>
    <name evidence="7" type="ORF">ILUMI_13173</name>
</gene>
<feature type="transmembrane region" description="Helical" evidence="6">
    <location>
        <begin position="67"/>
        <end position="85"/>
    </location>
</feature>
<dbReference type="Proteomes" id="UP000801492">
    <property type="component" value="Unassembled WGS sequence"/>
</dbReference>
<keyword evidence="8" id="KW-1185">Reference proteome</keyword>
<dbReference type="OrthoDB" id="10014558at2759"/>
<evidence type="ECO:0000256" key="4">
    <source>
        <dbReference type="ARBA" id="ARBA00022989"/>
    </source>
</evidence>
<comment type="caution">
    <text evidence="7">The sequence shown here is derived from an EMBL/GenBank/DDBJ whole genome shotgun (WGS) entry which is preliminary data.</text>
</comment>
<keyword evidence="4 6" id="KW-1133">Transmembrane helix</keyword>
<evidence type="ECO:0000256" key="3">
    <source>
        <dbReference type="ARBA" id="ARBA00022692"/>
    </source>
</evidence>
<dbReference type="InterPro" id="IPR026572">
    <property type="entry name" value="TMEM267"/>
</dbReference>
<feature type="transmembrane region" description="Helical" evidence="6">
    <location>
        <begin position="170"/>
        <end position="191"/>
    </location>
</feature>
<evidence type="ECO:0000256" key="2">
    <source>
        <dbReference type="ARBA" id="ARBA00013977"/>
    </source>
</evidence>
<keyword evidence="3 6" id="KW-0812">Transmembrane</keyword>
<organism evidence="7 8">
    <name type="scientific">Ignelater luminosus</name>
    <name type="common">Cucubano</name>
    <name type="synonym">Pyrophorus luminosus</name>
    <dbReference type="NCBI Taxonomy" id="2038154"/>
    <lineage>
        <taxon>Eukaryota</taxon>
        <taxon>Metazoa</taxon>
        <taxon>Ecdysozoa</taxon>
        <taxon>Arthropoda</taxon>
        <taxon>Hexapoda</taxon>
        <taxon>Insecta</taxon>
        <taxon>Pterygota</taxon>
        <taxon>Neoptera</taxon>
        <taxon>Endopterygota</taxon>
        <taxon>Coleoptera</taxon>
        <taxon>Polyphaga</taxon>
        <taxon>Elateriformia</taxon>
        <taxon>Elateroidea</taxon>
        <taxon>Elateridae</taxon>
        <taxon>Agrypninae</taxon>
        <taxon>Pyrophorini</taxon>
        <taxon>Ignelater</taxon>
    </lineage>
</organism>
<dbReference type="PANTHER" id="PTHR13628:SF1">
    <property type="entry name" value="TRANSMEMBRANE PROTEIN 267"/>
    <property type="match status" value="1"/>
</dbReference>
<evidence type="ECO:0000256" key="6">
    <source>
        <dbReference type="SAM" id="Phobius"/>
    </source>
</evidence>
<name>A0A8K0CX77_IGNLU</name>
<proteinExistence type="predicted"/>
<feature type="transmembrane region" description="Helical" evidence="6">
    <location>
        <begin position="106"/>
        <end position="126"/>
    </location>
</feature>
<evidence type="ECO:0000256" key="5">
    <source>
        <dbReference type="ARBA" id="ARBA00023136"/>
    </source>
</evidence>
<comment type="subcellular location">
    <subcellularLocation>
        <location evidence="1">Membrane</location>
        <topology evidence="1">Multi-pass membrane protein</topology>
    </subcellularLocation>
</comment>
<reference evidence="7" key="1">
    <citation type="submission" date="2019-08" db="EMBL/GenBank/DDBJ databases">
        <title>The genome of the North American firefly Photinus pyralis.</title>
        <authorList>
            <consortium name="Photinus pyralis genome working group"/>
            <person name="Fallon T.R."/>
            <person name="Sander Lower S.E."/>
            <person name="Weng J.-K."/>
        </authorList>
    </citation>
    <scope>NUCLEOTIDE SEQUENCE</scope>
    <source>
        <strain evidence="7">TRF0915ILg1</strain>
        <tissue evidence="7">Whole body</tissue>
    </source>
</reference>
<evidence type="ECO:0000313" key="7">
    <source>
        <dbReference type="EMBL" id="KAF2892997.1"/>
    </source>
</evidence>
<protein>
    <recommendedName>
        <fullName evidence="2">Transmembrane protein 267</fullName>
    </recommendedName>
</protein>
<dbReference type="PANTHER" id="PTHR13628">
    <property type="entry name" value="TRANSMEMBRANE PROTEIN 267"/>
    <property type="match status" value="1"/>
</dbReference>